<dbReference type="EMBL" id="BAAFSG010000001">
    <property type="protein sequence ID" value="GAB1254518.1"/>
    <property type="molecule type" value="Genomic_DNA"/>
</dbReference>
<gene>
    <name evidence="2" type="ORF">Defa_20050</name>
</gene>
<dbReference type="InterPro" id="IPR015032">
    <property type="entry name" value="ThsB__TIR-like_domain"/>
</dbReference>
<dbReference type="Gene3D" id="3.40.50.10140">
    <property type="entry name" value="Toll/interleukin-1 receptor homology (TIR) domain"/>
    <property type="match status" value="1"/>
</dbReference>
<evidence type="ECO:0000313" key="2">
    <source>
        <dbReference type="EMBL" id="GAB1254518.1"/>
    </source>
</evidence>
<name>A0ABQ0EA26_9BACT</name>
<protein>
    <recommendedName>
        <fullName evidence="1">Thoeris protein ThsB TIR-like domain-containing protein</fullName>
    </recommendedName>
</protein>
<accession>A0ABQ0EA26</accession>
<dbReference type="InterPro" id="IPR035897">
    <property type="entry name" value="Toll_tir_struct_dom_sf"/>
</dbReference>
<dbReference type="SUPFAM" id="SSF52206">
    <property type="entry name" value="Hypothetical protein MTH538"/>
    <property type="match status" value="1"/>
</dbReference>
<sequence length="170" mass="19557">MVGLFNLWDQKTPSYRKIFPSYDWDDVWFVNQIINLPVILGRENVGFVKNVPNEEVKKSDAAVKAWIDQHMSGCSCLVLFCGERTYQSRWVKYELEKAHREGMARLIIHLNGMKSRFGFPCQKGIDPYVYHGMYGPIGSGYVIKQYEWISGNGVQNIGLWINDACLRAGK</sequence>
<dbReference type="Proteomes" id="UP001628192">
    <property type="component" value="Unassembled WGS sequence"/>
</dbReference>
<reference evidence="2 3" key="1">
    <citation type="journal article" date="2025" name="Int. J. Syst. Evol. Microbiol.">
        <title>Desulfovibrio falkowii sp. nov., Porphyromonas miyakawae sp. nov., Mediterraneibacter flintii sp. nov. and Owariibacterium komagatae gen. nov., sp. nov., isolated from human faeces.</title>
        <authorList>
            <person name="Hamaguchi T."/>
            <person name="Ohara M."/>
            <person name="Hisatomi A."/>
            <person name="Sekiguchi K."/>
            <person name="Takeda J.I."/>
            <person name="Ueyama J."/>
            <person name="Ito M."/>
            <person name="Nishiwaki H."/>
            <person name="Ogi T."/>
            <person name="Hirayama M."/>
            <person name="Ohkuma M."/>
            <person name="Sakamoto M."/>
            <person name="Ohno K."/>
        </authorList>
    </citation>
    <scope>NUCLEOTIDE SEQUENCE [LARGE SCALE GENOMIC DNA]</scope>
    <source>
        <strain evidence="2 3">13CB8C</strain>
    </source>
</reference>
<proteinExistence type="predicted"/>
<evidence type="ECO:0000313" key="3">
    <source>
        <dbReference type="Proteomes" id="UP001628192"/>
    </source>
</evidence>
<evidence type="ECO:0000259" key="1">
    <source>
        <dbReference type="Pfam" id="PF08937"/>
    </source>
</evidence>
<keyword evidence="3" id="KW-1185">Reference proteome</keyword>
<dbReference type="InterPro" id="IPR036490">
    <property type="entry name" value="ThsB_TIR-like_sf"/>
</dbReference>
<feature type="domain" description="Thoeris protein ThsB TIR-like" evidence="1">
    <location>
        <begin position="19"/>
        <end position="113"/>
    </location>
</feature>
<dbReference type="Pfam" id="PF08937">
    <property type="entry name" value="ThsB_TIR"/>
    <property type="match status" value="1"/>
</dbReference>
<comment type="caution">
    <text evidence="2">The sequence shown here is derived from an EMBL/GenBank/DDBJ whole genome shotgun (WGS) entry which is preliminary data.</text>
</comment>
<organism evidence="2 3">
    <name type="scientific">Desulfovibrio falkowii</name>
    <dbReference type="NCBI Taxonomy" id="3136602"/>
    <lineage>
        <taxon>Bacteria</taxon>
        <taxon>Pseudomonadati</taxon>
        <taxon>Thermodesulfobacteriota</taxon>
        <taxon>Desulfovibrionia</taxon>
        <taxon>Desulfovibrionales</taxon>
        <taxon>Desulfovibrionaceae</taxon>
        <taxon>Desulfovibrio</taxon>
    </lineage>
</organism>